<dbReference type="InterPro" id="IPR001722">
    <property type="entry name" value="Glyco_hydro_7"/>
</dbReference>
<dbReference type="CDD" id="cd07999">
    <property type="entry name" value="GH7_CBH_EG"/>
    <property type="match status" value="1"/>
</dbReference>
<evidence type="ECO:0000256" key="4">
    <source>
        <dbReference type="ARBA" id="ARBA00022801"/>
    </source>
</evidence>
<dbReference type="EMBL" id="JAUTXT010000048">
    <property type="protein sequence ID" value="KAK3671013.1"/>
    <property type="molecule type" value="Genomic_DNA"/>
</dbReference>
<evidence type="ECO:0000256" key="6">
    <source>
        <dbReference type="ARBA" id="ARBA00023157"/>
    </source>
</evidence>
<evidence type="ECO:0000256" key="7">
    <source>
        <dbReference type="ARBA" id="ARBA00023180"/>
    </source>
</evidence>
<evidence type="ECO:0000256" key="8">
    <source>
        <dbReference type="ARBA" id="ARBA00023277"/>
    </source>
</evidence>
<keyword evidence="8" id="KW-0119">Carbohydrate metabolism</keyword>
<reference evidence="15" key="1">
    <citation type="submission" date="2023-07" db="EMBL/GenBank/DDBJ databases">
        <title>Black Yeasts Isolated from many extreme environments.</title>
        <authorList>
            <person name="Coleine C."/>
            <person name="Stajich J.E."/>
            <person name="Selbmann L."/>
        </authorList>
    </citation>
    <scope>NUCLEOTIDE SEQUENCE</scope>
    <source>
        <strain evidence="15">CCFEE 5485</strain>
    </source>
</reference>
<keyword evidence="5 11" id="KW-0136">Cellulose degradation</keyword>
<dbReference type="EC" id="3.2.1.-" evidence="11"/>
<dbReference type="PANTHER" id="PTHR33753:SF2">
    <property type="entry name" value="GLYCOSIDE HYDROLASE FAMILY 7 PROTEIN"/>
    <property type="match status" value="1"/>
</dbReference>
<evidence type="ECO:0000313" key="16">
    <source>
        <dbReference type="Proteomes" id="UP001274830"/>
    </source>
</evidence>
<keyword evidence="7" id="KW-0325">Glycoprotein</keyword>
<comment type="caution">
    <text evidence="15">The sequence shown here is derived from an EMBL/GenBank/DDBJ whole genome shotgun (WGS) entry which is preliminary data.</text>
</comment>
<gene>
    <name evidence="15" type="ORF">LTR78_009131</name>
</gene>
<evidence type="ECO:0000256" key="13">
    <source>
        <dbReference type="SAM" id="SignalP"/>
    </source>
</evidence>
<dbReference type="InterPro" id="IPR035971">
    <property type="entry name" value="CBD_sf"/>
</dbReference>
<evidence type="ECO:0000256" key="11">
    <source>
        <dbReference type="RuleBase" id="RU361164"/>
    </source>
</evidence>
<dbReference type="SUPFAM" id="SSF57180">
    <property type="entry name" value="Cellulose-binding domain"/>
    <property type="match status" value="1"/>
</dbReference>
<evidence type="ECO:0000256" key="10">
    <source>
        <dbReference type="ARBA" id="ARBA00023326"/>
    </source>
</evidence>
<keyword evidence="10 11" id="KW-0624">Polysaccharide degradation</keyword>
<protein>
    <recommendedName>
        <fullName evidence="11">Glucanase</fullName>
        <ecNumber evidence="11">3.2.1.-</ecNumber>
    </recommendedName>
</protein>
<evidence type="ECO:0000256" key="3">
    <source>
        <dbReference type="ARBA" id="ARBA00022729"/>
    </source>
</evidence>
<dbReference type="PANTHER" id="PTHR33753">
    <property type="entry name" value="1,4-BETA-D-GLUCAN CELLOBIOHYDROLASE B"/>
    <property type="match status" value="1"/>
</dbReference>
<feature type="compositionally biased region" description="Polar residues" evidence="12">
    <location>
        <begin position="418"/>
        <end position="444"/>
    </location>
</feature>
<feature type="chain" id="PRO_5042046463" description="Glucanase" evidence="13">
    <location>
        <begin position="18"/>
        <end position="558"/>
    </location>
</feature>
<evidence type="ECO:0000259" key="14">
    <source>
        <dbReference type="PROSITE" id="PS51164"/>
    </source>
</evidence>
<dbReference type="Pfam" id="PF00734">
    <property type="entry name" value="CBM_1"/>
    <property type="match status" value="1"/>
</dbReference>
<dbReference type="GO" id="GO:0030248">
    <property type="term" value="F:cellulose binding"/>
    <property type="evidence" value="ECO:0007669"/>
    <property type="project" value="InterPro"/>
</dbReference>
<dbReference type="AlphaFoldDB" id="A0AAE0TSW0"/>
<organism evidence="15 16">
    <name type="scientific">Recurvomyces mirabilis</name>
    <dbReference type="NCBI Taxonomy" id="574656"/>
    <lineage>
        <taxon>Eukaryota</taxon>
        <taxon>Fungi</taxon>
        <taxon>Dikarya</taxon>
        <taxon>Ascomycota</taxon>
        <taxon>Pezizomycotina</taxon>
        <taxon>Dothideomycetes</taxon>
        <taxon>Dothideomycetidae</taxon>
        <taxon>Mycosphaerellales</taxon>
        <taxon>Teratosphaeriaceae</taxon>
        <taxon>Recurvomyces</taxon>
    </lineage>
</organism>
<dbReference type="GO" id="GO:0016162">
    <property type="term" value="F:cellulose 1,4-beta-cellobiosidase activity"/>
    <property type="evidence" value="ECO:0007669"/>
    <property type="project" value="UniProtKB-EC"/>
</dbReference>
<evidence type="ECO:0000256" key="1">
    <source>
        <dbReference type="ARBA" id="ARBA00001641"/>
    </source>
</evidence>
<evidence type="ECO:0000256" key="5">
    <source>
        <dbReference type="ARBA" id="ARBA00023001"/>
    </source>
</evidence>
<keyword evidence="6" id="KW-1015">Disulfide bond</keyword>
<dbReference type="PRINTS" id="PR00734">
    <property type="entry name" value="GLHYDRLASE7"/>
</dbReference>
<dbReference type="SUPFAM" id="SSF49899">
    <property type="entry name" value="Concanavalin A-like lectins/glucanases"/>
    <property type="match status" value="1"/>
</dbReference>
<keyword evidence="9 11" id="KW-0326">Glycosidase</keyword>
<evidence type="ECO:0000256" key="9">
    <source>
        <dbReference type="ARBA" id="ARBA00023295"/>
    </source>
</evidence>
<dbReference type="InterPro" id="IPR000254">
    <property type="entry name" value="CBD"/>
</dbReference>
<dbReference type="GO" id="GO:0005576">
    <property type="term" value="C:extracellular region"/>
    <property type="evidence" value="ECO:0007669"/>
    <property type="project" value="InterPro"/>
</dbReference>
<keyword evidence="16" id="KW-1185">Reference proteome</keyword>
<dbReference type="Proteomes" id="UP001274830">
    <property type="component" value="Unassembled WGS sequence"/>
</dbReference>
<dbReference type="FunFam" id="2.70.100.10:FF:000001">
    <property type="entry name" value="Glucanase"/>
    <property type="match status" value="1"/>
</dbReference>
<evidence type="ECO:0000256" key="12">
    <source>
        <dbReference type="SAM" id="MobiDB-lite"/>
    </source>
</evidence>
<accession>A0AAE0TSW0</accession>
<name>A0AAE0TSW0_9PEZI</name>
<feature type="domain" description="CBM1" evidence="14">
    <location>
        <begin position="522"/>
        <end position="558"/>
    </location>
</feature>
<dbReference type="PROSITE" id="PS51164">
    <property type="entry name" value="CBM1_2"/>
    <property type="match status" value="1"/>
</dbReference>
<sequence>MQSIAIAALSLSAGVYAQQAGTLTAETHPKLTVSTCATGGTCTTVQHTIVLDANWRWLHSTSGATNCYNGNTWDKTLCPDATTCAANCALDGADYAGVYGITTSGNSLSLQLVTGSNSGSRVYLMDASDSKYQEFNLLNQEFTFDVDVSKLPCGLNGALYFVSMDADGGVSKYPTNKAGTKYGTGYCDSQCPQDIKFIAGKANNGNWTPSANSANTGAGATGACCSEMDIWEANSISAAYTPHPCQPEGYAPCNSPTDCGSGDGNRYSGFCDKDGCDFNSFRMGNQTFLGPGKTVDTTKKITVVTQFITSDGTASGDLTEIRRLYVQNGVVYANSASDVSGISGNSITADFCKAQKSVFGDTDYFDTKGGLKAMGEAFKTGMVLVMSIWDDYAVNMLWLDSDYPTTAPVTNPGVARGTCSTTSGNPKDVESQSPGSTVVFSNIKTGPIGSTYSGTLSGGTGPPPSSSSSKAPVQSSTSSKAPVSSSTSSKAPVSSSTSTKAPVSSTTSTKAPVSSTSSASSACATKYGQCGGQGWNGPTCCASGSTCKSSGQYYSQCL</sequence>
<keyword evidence="3 13" id="KW-0732">Signal</keyword>
<comment type="similarity">
    <text evidence="2 11">Belongs to the glycosyl hydrolase 7 (cellulase C) family.</text>
</comment>
<feature type="signal peptide" evidence="13">
    <location>
        <begin position="1"/>
        <end position="17"/>
    </location>
</feature>
<dbReference type="Gene3D" id="2.70.100.10">
    <property type="entry name" value="Glycoside hydrolase, family 7, domain"/>
    <property type="match status" value="1"/>
</dbReference>
<feature type="region of interest" description="Disordered" evidence="12">
    <location>
        <begin position="407"/>
        <end position="517"/>
    </location>
</feature>
<keyword evidence="4 11" id="KW-0378">Hydrolase</keyword>
<dbReference type="PROSITE" id="PS00562">
    <property type="entry name" value="CBM1_1"/>
    <property type="match status" value="1"/>
</dbReference>
<dbReference type="GO" id="GO:0030245">
    <property type="term" value="P:cellulose catabolic process"/>
    <property type="evidence" value="ECO:0007669"/>
    <property type="project" value="UniProtKB-KW"/>
</dbReference>
<feature type="compositionally biased region" description="Low complexity" evidence="12">
    <location>
        <begin position="466"/>
        <end position="517"/>
    </location>
</feature>
<dbReference type="InterPro" id="IPR037019">
    <property type="entry name" value="Glyco_hydro_7_sf"/>
</dbReference>
<evidence type="ECO:0000256" key="2">
    <source>
        <dbReference type="ARBA" id="ARBA00006044"/>
    </source>
</evidence>
<dbReference type="Pfam" id="PF00840">
    <property type="entry name" value="Glyco_hydro_7"/>
    <property type="match status" value="1"/>
</dbReference>
<dbReference type="SMART" id="SM00236">
    <property type="entry name" value="fCBD"/>
    <property type="match status" value="1"/>
</dbReference>
<proteinExistence type="inferred from homology"/>
<evidence type="ECO:0000313" key="15">
    <source>
        <dbReference type="EMBL" id="KAK3671013.1"/>
    </source>
</evidence>
<dbReference type="InterPro" id="IPR013320">
    <property type="entry name" value="ConA-like_dom_sf"/>
</dbReference>
<comment type="catalytic activity">
    <reaction evidence="1">
        <text>Hydrolysis of (1-&gt;4)-beta-D-glucosidic linkages in cellulose and cellotetraose, releasing cellobiose from the non-reducing ends of the chains.</text>
        <dbReference type="EC" id="3.2.1.91"/>
    </reaction>
</comment>